<feature type="transmembrane region" description="Helical" evidence="8">
    <location>
        <begin position="215"/>
        <end position="242"/>
    </location>
</feature>
<feature type="transmembrane region" description="Helical" evidence="8">
    <location>
        <begin position="279"/>
        <end position="300"/>
    </location>
</feature>
<evidence type="ECO:0000256" key="1">
    <source>
        <dbReference type="ARBA" id="ARBA00004651"/>
    </source>
</evidence>
<reference evidence="9 10" key="1">
    <citation type="submission" date="2018-06" db="EMBL/GenBank/DDBJ databases">
        <title>Extensive metabolic versatility and redundancy in microbially diverse, dynamic hydrothermal sediments.</title>
        <authorList>
            <person name="Dombrowski N."/>
            <person name="Teske A."/>
            <person name="Baker B.J."/>
        </authorList>
    </citation>
    <scope>NUCLEOTIDE SEQUENCE [LARGE SCALE GENOMIC DNA]</scope>
    <source>
        <strain evidence="9">B36_G15</strain>
    </source>
</reference>
<dbReference type="GO" id="GO:0005886">
    <property type="term" value="C:plasma membrane"/>
    <property type="evidence" value="ECO:0007669"/>
    <property type="project" value="UniProtKB-SubCell"/>
</dbReference>
<dbReference type="AlphaFoldDB" id="A0A660SFC5"/>
<dbReference type="InterPro" id="IPR000522">
    <property type="entry name" value="ABC_transptr_permease_BtuC"/>
</dbReference>
<protein>
    <submittedName>
        <fullName evidence="9">Iron ABC transporter permease</fullName>
    </submittedName>
</protein>
<evidence type="ECO:0000256" key="6">
    <source>
        <dbReference type="ARBA" id="ARBA00022989"/>
    </source>
</evidence>
<keyword evidence="4" id="KW-1003">Cell membrane</keyword>
<dbReference type="Gene3D" id="1.10.3470.10">
    <property type="entry name" value="ABC transporter involved in vitamin B12 uptake, BtuC"/>
    <property type="match status" value="1"/>
</dbReference>
<sequence length="302" mass="32532">MRAKVIVPLLGILSLIYIFLLPNPPSPVILKIRIFRLLLAIYTGVTLSVFGLFLQGALNNPLVEPYTLGIASGAALGVSIGILVGSALSINILAFLGAVTAATLVFFLARLSGRLLREGLILAGIIISFFASGVVFLLLVLNGRELHEIIYLLMGYLGRVPTRSSYLHLSLSSLIAGVSLFYIFFTTKALDIIATGYESAHSLGINVNRLLTRGFIIISLNVGLLVTQVGVIGFVGLIVPHLARLLVGDHHRPAFYASMFIGIGFILIADLLSRSLTTIELPVGVITSIFGAPFFIYLMIRR</sequence>
<keyword evidence="6 8" id="KW-1133">Transmembrane helix</keyword>
<feature type="transmembrane region" description="Helical" evidence="8">
    <location>
        <begin position="34"/>
        <end position="54"/>
    </location>
</feature>
<dbReference type="Proteomes" id="UP000268469">
    <property type="component" value="Unassembled WGS sequence"/>
</dbReference>
<comment type="subcellular location">
    <subcellularLocation>
        <location evidence="1">Cell membrane</location>
        <topology evidence="1">Multi-pass membrane protein</topology>
    </subcellularLocation>
</comment>
<evidence type="ECO:0000256" key="2">
    <source>
        <dbReference type="ARBA" id="ARBA00007935"/>
    </source>
</evidence>
<feature type="transmembrane region" description="Helical" evidence="8">
    <location>
        <begin position="121"/>
        <end position="143"/>
    </location>
</feature>
<organism evidence="9 10">
    <name type="scientific">candidate division WOR-3 bacterium</name>
    <dbReference type="NCBI Taxonomy" id="2052148"/>
    <lineage>
        <taxon>Bacteria</taxon>
        <taxon>Bacteria division WOR-3</taxon>
    </lineage>
</organism>
<feature type="transmembrane region" description="Helical" evidence="8">
    <location>
        <begin position="254"/>
        <end position="273"/>
    </location>
</feature>
<name>A0A660SFC5_UNCW3</name>
<feature type="transmembrane region" description="Helical" evidence="8">
    <location>
        <begin position="6"/>
        <end position="22"/>
    </location>
</feature>
<dbReference type="GO" id="GO:0022857">
    <property type="term" value="F:transmembrane transporter activity"/>
    <property type="evidence" value="ECO:0007669"/>
    <property type="project" value="InterPro"/>
</dbReference>
<feature type="transmembrane region" description="Helical" evidence="8">
    <location>
        <begin position="66"/>
        <end position="85"/>
    </location>
</feature>
<evidence type="ECO:0000313" key="9">
    <source>
        <dbReference type="EMBL" id="RKX69367.1"/>
    </source>
</evidence>
<dbReference type="GO" id="GO:0033214">
    <property type="term" value="P:siderophore-iron import into cell"/>
    <property type="evidence" value="ECO:0007669"/>
    <property type="project" value="TreeGrafter"/>
</dbReference>
<dbReference type="Pfam" id="PF01032">
    <property type="entry name" value="FecCD"/>
    <property type="match status" value="1"/>
</dbReference>
<accession>A0A660SFC5</accession>
<feature type="transmembrane region" description="Helical" evidence="8">
    <location>
        <begin position="92"/>
        <end position="109"/>
    </location>
</feature>
<evidence type="ECO:0000256" key="8">
    <source>
        <dbReference type="SAM" id="Phobius"/>
    </source>
</evidence>
<proteinExistence type="inferred from homology"/>
<dbReference type="EMBL" id="QNBE01000089">
    <property type="protein sequence ID" value="RKX69367.1"/>
    <property type="molecule type" value="Genomic_DNA"/>
</dbReference>
<evidence type="ECO:0000256" key="4">
    <source>
        <dbReference type="ARBA" id="ARBA00022475"/>
    </source>
</evidence>
<dbReference type="PANTHER" id="PTHR30472:SF25">
    <property type="entry name" value="ABC TRANSPORTER PERMEASE PROTEIN MJ0876-RELATED"/>
    <property type="match status" value="1"/>
</dbReference>
<evidence type="ECO:0000256" key="7">
    <source>
        <dbReference type="ARBA" id="ARBA00023136"/>
    </source>
</evidence>
<dbReference type="PANTHER" id="PTHR30472">
    <property type="entry name" value="FERRIC ENTEROBACTIN TRANSPORT SYSTEM PERMEASE PROTEIN"/>
    <property type="match status" value="1"/>
</dbReference>
<dbReference type="InterPro" id="IPR037294">
    <property type="entry name" value="ABC_BtuC-like"/>
</dbReference>
<dbReference type="SUPFAM" id="SSF81345">
    <property type="entry name" value="ABC transporter involved in vitamin B12 uptake, BtuC"/>
    <property type="match status" value="1"/>
</dbReference>
<keyword evidence="7 8" id="KW-0472">Membrane</keyword>
<keyword evidence="5 8" id="KW-0812">Transmembrane</keyword>
<comment type="similarity">
    <text evidence="2">Belongs to the binding-protein-dependent transport system permease family. FecCD subfamily.</text>
</comment>
<dbReference type="CDD" id="cd06550">
    <property type="entry name" value="TM_ABC_iron-siderophores_like"/>
    <property type="match status" value="1"/>
</dbReference>
<feature type="transmembrane region" description="Helical" evidence="8">
    <location>
        <begin position="164"/>
        <end position="185"/>
    </location>
</feature>
<comment type="caution">
    <text evidence="9">The sequence shown here is derived from an EMBL/GenBank/DDBJ whole genome shotgun (WGS) entry which is preliminary data.</text>
</comment>
<gene>
    <name evidence="9" type="ORF">DRP53_08390</name>
</gene>
<evidence type="ECO:0000313" key="10">
    <source>
        <dbReference type="Proteomes" id="UP000268469"/>
    </source>
</evidence>
<keyword evidence="3" id="KW-0813">Transport</keyword>
<evidence type="ECO:0000256" key="5">
    <source>
        <dbReference type="ARBA" id="ARBA00022692"/>
    </source>
</evidence>
<evidence type="ECO:0000256" key="3">
    <source>
        <dbReference type="ARBA" id="ARBA00022448"/>
    </source>
</evidence>